<dbReference type="NCBIfam" id="NF045728">
    <property type="entry name" value="glycosyl_F510_1955"/>
    <property type="match status" value="1"/>
</dbReference>
<proteinExistence type="predicted"/>
<dbReference type="EMBL" id="PYAV01000014">
    <property type="protein sequence ID" value="PSL42570.1"/>
    <property type="molecule type" value="Genomic_DNA"/>
</dbReference>
<gene>
    <name evidence="1" type="ORF">B0H94_11444</name>
</gene>
<dbReference type="InterPro" id="IPR015943">
    <property type="entry name" value="WD40/YVTN_repeat-like_dom_sf"/>
</dbReference>
<sequence>MTRTYVTLTYITLLGVLAGCGAASEDEVEEVHHMHDTAFHTAGDQDPYIGTHYGLLHVNLEDETLTWQGTEEDRHDYMGFTILDDGTFISSGHPGMNSDLDNPLGVMRSDDEGDNWDVDILYPEVDFHNIVAKPDHSEVIYGFDAYNGDMYRSTDAGYEWEDVNTTEFEGEDLLELLVDHDDENTLAAASQDGVHHSTDGGETWELTQPGLGILSAAPYDDGHLVYGVGEDAGWLFTEDLGRSLEPLDMALPAEPVITLDTHEDMIAAGGAEDSFFLSFDQGETWETWIDEGTPNTP</sequence>
<protein>
    <submittedName>
        <fullName evidence="1">BNR/Asp-box repeat protein</fullName>
    </submittedName>
</protein>
<dbReference type="InterPro" id="IPR002860">
    <property type="entry name" value="BNR_rpt"/>
</dbReference>
<dbReference type="Pfam" id="PF02012">
    <property type="entry name" value="BNR"/>
    <property type="match status" value="2"/>
</dbReference>
<dbReference type="Gene3D" id="2.130.10.10">
    <property type="entry name" value="YVTN repeat-like/Quinoprotein amine dehydrogenase"/>
    <property type="match status" value="1"/>
</dbReference>
<accession>A0A2P8H8Q9</accession>
<comment type="caution">
    <text evidence="1">The sequence shown here is derived from an EMBL/GenBank/DDBJ whole genome shotgun (WGS) entry which is preliminary data.</text>
</comment>
<dbReference type="AlphaFoldDB" id="A0A2P8H8Q9"/>
<organism evidence="1 2">
    <name type="scientific">Salsuginibacillus halophilus</name>
    <dbReference type="NCBI Taxonomy" id="517424"/>
    <lineage>
        <taxon>Bacteria</taxon>
        <taxon>Bacillati</taxon>
        <taxon>Bacillota</taxon>
        <taxon>Bacilli</taxon>
        <taxon>Bacillales</taxon>
        <taxon>Bacillaceae</taxon>
        <taxon>Salsuginibacillus</taxon>
    </lineage>
</organism>
<dbReference type="InterPro" id="IPR054817">
    <property type="entry name" value="Glycosyl_F510_1955-like"/>
</dbReference>
<dbReference type="SUPFAM" id="SSF110296">
    <property type="entry name" value="Oligoxyloglucan reducing end-specific cellobiohydrolase"/>
    <property type="match status" value="1"/>
</dbReference>
<dbReference type="Proteomes" id="UP000242310">
    <property type="component" value="Unassembled WGS sequence"/>
</dbReference>
<dbReference type="PROSITE" id="PS51257">
    <property type="entry name" value="PROKAR_LIPOPROTEIN"/>
    <property type="match status" value="1"/>
</dbReference>
<name>A0A2P8H8Q9_9BACI</name>
<keyword evidence="2" id="KW-1185">Reference proteome</keyword>
<reference evidence="1 2" key="1">
    <citation type="submission" date="2018-03" db="EMBL/GenBank/DDBJ databases">
        <title>Genomic Encyclopedia of Type Strains, Phase III (KMG-III): the genomes of soil and plant-associated and newly described type strains.</title>
        <authorList>
            <person name="Whitman W."/>
        </authorList>
    </citation>
    <scope>NUCLEOTIDE SEQUENCE [LARGE SCALE GENOMIC DNA]</scope>
    <source>
        <strain evidence="1 2">CGMCC 1.07653</strain>
    </source>
</reference>
<dbReference type="OrthoDB" id="9764804at2"/>
<evidence type="ECO:0000313" key="1">
    <source>
        <dbReference type="EMBL" id="PSL42570.1"/>
    </source>
</evidence>
<dbReference type="RefSeq" id="WP_106589688.1">
    <property type="nucleotide sequence ID" value="NZ_PYAV01000014.1"/>
</dbReference>
<evidence type="ECO:0000313" key="2">
    <source>
        <dbReference type="Proteomes" id="UP000242310"/>
    </source>
</evidence>